<evidence type="ECO:0000313" key="2">
    <source>
        <dbReference type="Proteomes" id="UP000477386"/>
    </source>
</evidence>
<keyword evidence="2" id="KW-1185">Reference proteome</keyword>
<name>A0A6M0IJV6_9BACT</name>
<dbReference type="AlphaFoldDB" id="A0A6M0IJV6"/>
<dbReference type="EMBL" id="JAAGNZ010000001">
    <property type="protein sequence ID" value="NEU68474.1"/>
    <property type="molecule type" value="Genomic_DNA"/>
</dbReference>
<dbReference type="Proteomes" id="UP000477386">
    <property type="component" value="Unassembled WGS sequence"/>
</dbReference>
<accession>A0A6M0IJV6</accession>
<protein>
    <submittedName>
        <fullName evidence="1">DUF4861 domain-containing protein</fullName>
    </submittedName>
</protein>
<sequence>MILDKWYKQNDYHKDHGEGLDYYHVGLTLGAGDIGVFLNDSIQYIHNYKSWEILDNGPLRSTFRVKYDPYTFNGITVTQTKTISLDAGSQLSKIRVDVVHTGPPVLPMVVGITLRPEESPLLLDEKTGILGYWEPKHGDDGTIGVGCVVETTPVPMMRNYQHGLAKLGVKSGSAITYYSGGAWDKAGQITSSDAWFSYLRQYEAQLKNKPVVTVGK</sequence>
<proteinExistence type="predicted"/>
<dbReference type="Pfam" id="PF16153">
    <property type="entry name" value="DUF4861"/>
    <property type="match status" value="1"/>
</dbReference>
<reference evidence="1 2" key="1">
    <citation type="submission" date="2020-02" db="EMBL/GenBank/DDBJ databases">
        <title>Draft genome sequence of two Spirosoma agri KCTC 52727 and Spirosoma terrae KCTC 52035.</title>
        <authorList>
            <person name="Rojas J."/>
            <person name="Ambika Manirajan B."/>
            <person name="Ratering S."/>
            <person name="Suarez C."/>
            <person name="Schnell S."/>
        </authorList>
    </citation>
    <scope>NUCLEOTIDE SEQUENCE [LARGE SCALE GENOMIC DNA]</scope>
    <source>
        <strain evidence="1 2">KCTC 52727</strain>
    </source>
</reference>
<comment type="caution">
    <text evidence="1">The sequence shown here is derived from an EMBL/GenBank/DDBJ whole genome shotgun (WGS) entry which is preliminary data.</text>
</comment>
<organism evidence="1 2">
    <name type="scientific">Spirosoma agri</name>
    <dbReference type="NCBI Taxonomy" id="1987381"/>
    <lineage>
        <taxon>Bacteria</taxon>
        <taxon>Pseudomonadati</taxon>
        <taxon>Bacteroidota</taxon>
        <taxon>Cytophagia</taxon>
        <taxon>Cytophagales</taxon>
        <taxon>Cytophagaceae</taxon>
        <taxon>Spirosoma</taxon>
    </lineage>
</organism>
<evidence type="ECO:0000313" key="1">
    <source>
        <dbReference type="EMBL" id="NEU68474.1"/>
    </source>
</evidence>
<gene>
    <name evidence="1" type="ORF">GK091_16415</name>
</gene>
<dbReference type="InterPro" id="IPR032342">
    <property type="entry name" value="DUF4861"/>
</dbReference>